<evidence type="ECO:0000313" key="2">
    <source>
        <dbReference type="Proteomes" id="UP000217790"/>
    </source>
</evidence>
<evidence type="ECO:0000313" key="1">
    <source>
        <dbReference type="EMBL" id="PBK84086.1"/>
    </source>
</evidence>
<dbReference type="AlphaFoldDB" id="A0A2H3D9E6"/>
<accession>A0A2H3D9E6</accession>
<protein>
    <submittedName>
        <fullName evidence="1">Uncharacterized protein</fullName>
    </submittedName>
</protein>
<dbReference type="EMBL" id="KZ293701">
    <property type="protein sequence ID" value="PBK84086.1"/>
    <property type="molecule type" value="Genomic_DNA"/>
</dbReference>
<gene>
    <name evidence="1" type="ORF">ARMGADRAFT_1088798</name>
</gene>
<dbReference type="STRING" id="47427.A0A2H3D9E6"/>
<dbReference type="InParanoid" id="A0A2H3D9E6"/>
<dbReference type="OrthoDB" id="2973282at2759"/>
<organism evidence="1 2">
    <name type="scientific">Armillaria gallica</name>
    <name type="common">Bulbous honey fungus</name>
    <name type="synonym">Armillaria bulbosa</name>
    <dbReference type="NCBI Taxonomy" id="47427"/>
    <lineage>
        <taxon>Eukaryota</taxon>
        <taxon>Fungi</taxon>
        <taxon>Dikarya</taxon>
        <taxon>Basidiomycota</taxon>
        <taxon>Agaricomycotina</taxon>
        <taxon>Agaricomycetes</taxon>
        <taxon>Agaricomycetidae</taxon>
        <taxon>Agaricales</taxon>
        <taxon>Marasmiineae</taxon>
        <taxon>Physalacriaceae</taxon>
        <taxon>Armillaria</taxon>
    </lineage>
</organism>
<name>A0A2H3D9E6_ARMGA</name>
<reference evidence="2" key="1">
    <citation type="journal article" date="2017" name="Nat. Ecol. Evol.">
        <title>Genome expansion and lineage-specific genetic innovations in the forest pathogenic fungi Armillaria.</title>
        <authorList>
            <person name="Sipos G."/>
            <person name="Prasanna A.N."/>
            <person name="Walter M.C."/>
            <person name="O'Connor E."/>
            <person name="Balint B."/>
            <person name="Krizsan K."/>
            <person name="Kiss B."/>
            <person name="Hess J."/>
            <person name="Varga T."/>
            <person name="Slot J."/>
            <person name="Riley R."/>
            <person name="Boka B."/>
            <person name="Rigling D."/>
            <person name="Barry K."/>
            <person name="Lee J."/>
            <person name="Mihaltcheva S."/>
            <person name="LaButti K."/>
            <person name="Lipzen A."/>
            <person name="Waldron R."/>
            <person name="Moloney N.M."/>
            <person name="Sperisen C."/>
            <person name="Kredics L."/>
            <person name="Vagvoelgyi C."/>
            <person name="Patrignani A."/>
            <person name="Fitzpatrick D."/>
            <person name="Nagy I."/>
            <person name="Doyle S."/>
            <person name="Anderson J.B."/>
            <person name="Grigoriev I.V."/>
            <person name="Gueldener U."/>
            <person name="Muensterkoetter M."/>
            <person name="Nagy L.G."/>
        </authorList>
    </citation>
    <scope>NUCLEOTIDE SEQUENCE [LARGE SCALE GENOMIC DNA]</scope>
    <source>
        <strain evidence="2">Ar21-2</strain>
    </source>
</reference>
<proteinExistence type="predicted"/>
<dbReference type="Gene3D" id="3.80.10.10">
    <property type="entry name" value="Ribonuclease Inhibitor"/>
    <property type="match status" value="1"/>
</dbReference>
<sequence>MLYSHQYDDYPMISCSKYSNVFAKSPYIRPPVITLCLGLVCKRWRNVTLDSPSLWSNIVIPSPTFPGYRWTYVYKTVQLQLLRSMQMPLALNVETCQPEKTRAFSLFMDQLHRVRRVECSAKTLSLLLSSLLDAAEHLTITEGSARVGTLDLPKLRSLTILDFIFFPITGTILPQNIHTLDLVFRSRAFDAVIYILSRMRSLRHLTLESRGFRGYGNTNHLPVHLTRLTSLTCRNLRFGNDISRLLASVYVPSLTHLIIIGGSLQLDFIKSLLEQCYGLIRCDSDQ</sequence>
<dbReference type="SUPFAM" id="SSF52047">
    <property type="entry name" value="RNI-like"/>
    <property type="match status" value="1"/>
</dbReference>
<dbReference type="InterPro" id="IPR032675">
    <property type="entry name" value="LRR_dom_sf"/>
</dbReference>
<keyword evidence="2" id="KW-1185">Reference proteome</keyword>
<dbReference type="Proteomes" id="UP000217790">
    <property type="component" value="Unassembled WGS sequence"/>
</dbReference>